<protein>
    <submittedName>
        <fullName evidence="2">Uncharacterized protein</fullName>
    </submittedName>
</protein>
<dbReference type="RefSeq" id="WP_183215580.1">
    <property type="nucleotide sequence ID" value="NZ_CAJFZW010000040.1"/>
</dbReference>
<sequence length="86" mass="8992">MTNDDAGAEPGASQSPAPARDPIVVAAQQMVTEMFNLASAQLPDLLKLQDPAAGQVAKFSEEMINQLKGQVERALGVPAADKDKTS</sequence>
<evidence type="ECO:0000256" key="1">
    <source>
        <dbReference type="SAM" id="MobiDB-lite"/>
    </source>
</evidence>
<proteinExistence type="predicted"/>
<gene>
    <name evidence="2" type="ORF">GGQ93_001056</name>
</gene>
<comment type="caution">
    <text evidence="2">The sequence shown here is derived from an EMBL/GenBank/DDBJ whole genome shotgun (WGS) entry which is preliminary data.</text>
</comment>
<reference evidence="2 3" key="1">
    <citation type="submission" date="2020-08" db="EMBL/GenBank/DDBJ databases">
        <title>Genomic Encyclopedia of Type Strains, Phase IV (KMG-IV): sequencing the most valuable type-strain genomes for metagenomic binning, comparative biology and taxonomic classification.</title>
        <authorList>
            <person name="Goeker M."/>
        </authorList>
    </citation>
    <scope>NUCLEOTIDE SEQUENCE [LARGE SCALE GENOMIC DNA]</scope>
    <source>
        <strain evidence="2 3">DSM 4731</strain>
    </source>
</reference>
<evidence type="ECO:0000313" key="2">
    <source>
        <dbReference type="EMBL" id="MBB5739354.1"/>
    </source>
</evidence>
<dbReference type="AlphaFoldDB" id="A0A7W9C5J5"/>
<feature type="region of interest" description="Disordered" evidence="1">
    <location>
        <begin position="1"/>
        <end position="21"/>
    </location>
</feature>
<organism evidence="2 3">
    <name type="scientific">Brevundimonas aurantiaca</name>
    <dbReference type="NCBI Taxonomy" id="74316"/>
    <lineage>
        <taxon>Bacteria</taxon>
        <taxon>Pseudomonadati</taxon>
        <taxon>Pseudomonadota</taxon>
        <taxon>Alphaproteobacteria</taxon>
        <taxon>Caulobacterales</taxon>
        <taxon>Caulobacteraceae</taxon>
        <taxon>Brevundimonas</taxon>
    </lineage>
</organism>
<dbReference type="Proteomes" id="UP000527324">
    <property type="component" value="Unassembled WGS sequence"/>
</dbReference>
<evidence type="ECO:0000313" key="3">
    <source>
        <dbReference type="Proteomes" id="UP000527324"/>
    </source>
</evidence>
<keyword evidence="3" id="KW-1185">Reference proteome</keyword>
<accession>A0A7W9C5J5</accession>
<dbReference type="EMBL" id="JACHOQ010000002">
    <property type="protein sequence ID" value="MBB5739354.1"/>
    <property type="molecule type" value="Genomic_DNA"/>
</dbReference>
<name>A0A7W9C5J5_9CAUL</name>